<accession>G0R141</accession>
<keyword evidence="2" id="KW-0560">Oxidoreductase</keyword>
<dbReference type="STRING" id="857967.G0R141"/>
<dbReference type="EC" id="1.6.5.5" evidence="2"/>
<dbReference type="GeneID" id="14904917"/>
<dbReference type="InterPro" id="IPR036291">
    <property type="entry name" value="NAD(P)-bd_dom_sf"/>
</dbReference>
<dbReference type="GO" id="GO:0003960">
    <property type="term" value="F:quinone reductase (NADPH) activity"/>
    <property type="evidence" value="ECO:0007669"/>
    <property type="project" value="UniProtKB-EC"/>
</dbReference>
<dbReference type="SUPFAM" id="SSF51735">
    <property type="entry name" value="NAD(P)-binding Rossmann-fold domains"/>
    <property type="match status" value="1"/>
</dbReference>
<dbReference type="InterPro" id="IPR020843">
    <property type="entry name" value="ER"/>
</dbReference>
<dbReference type="InterPro" id="IPR011032">
    <property type="entry name" value="GroES-like_sf"/>
</dbReference>
<dbReference type="PANTHER" id="PTHR11695:SF294">
    <property type="entry name" value="RETICULON-4-INTERACTING PROTEIN 1, MITOCHONDRIAL"/>
    <property type="match status" value="1"/>
</dbReference>
<organism evidence="2 3">
    <name type="scientific">Ichthyophthirius multifiliis</name>
    <name type="common">White spot disease agent</name>
    <name type="synonym">Ich</name>
    <dbReference type="NCBI Taxonomy" id="5932"/>
    <lineage>
        <taxon>Eukaryota</taxon>
        <taxon>Sar</taxon>
        <taxon>Alveolata</taxon>
        <taxon>Ciliophora</taxon>
        <taxon>Intramacronucleata</taxon>
        <taxon>Oligohymenophorea</taxon>
        <taxon>Hymenostomatida</taxon>
        <taxon>Ophryoglenina</taxon>
        <taxon>Ichthyophthirius</taxon>
    </lineage>
</organism>
<dbReference type="InterPro" id="IPR013154">
    <property type="entry name" value="ADH-like_N"/>
</dbReference>
<feature type="domain" description="Enoyl reductase (ER)" evidence="1">
    <location>
        <begin position="14"/>
        <end position="322"/>
    </location>
</feature>
<dbReference type="PANTHER" id="PTHR11695">
    <property type="entry name" value="ALCOHOL DEHYDROGENASE RELATED"/>
    <property type="match status" value="1"/>
</dbReference>
<protein>
    <submittedName>
        <fullName evidence="2">Zinc-binding oxidoreductase, putative</fullName>
        <ecNumber evidence="2">1.6.5.5</ecNumber>
    </submittedName>
</protein>
<dbReference type="Pfam" id="PF13602">
    <property type="entry name" value="ADH_zinc_N_2"/>
    <property type="match status" value="1"/>
</dbReference>
<dbReference type="EMBL" id="GL984209">
    <property type="protein sequence ID" value="EGR28808.1"/>
    <property type="molecule type" value="Genomic_DNA"/>
</dbReference>
<name>G0R141_ICHMU</name>
<sequence>MQQKSQKAVIYTNQSPNYMQFTENHQIPSPDNKNIIIEVYSAAINPVDYKLPYIFGFTIKNNIVGYDFSGKITYVPPHITQFKVGDEVFGMNKGTLAEIIKVQPDSCVLKPTQLTHSEAAALPLACQTSLQSLRSYGKLIHGESDVLVIGGSGGCGYYGVQLSKILGAKSITAICSSKNFDFVKNQGADFLHDYNSPDGMLPKNKKFDIIYDTVSSPEDFDYYPEGVKLLKNEKSVFVAINGQKKDWVRKGFSKVLGNWVQKKQYQLMLLGQNQKDLSDIALWAKEGKIKSIIDSEYGLNQEEVIQAFDKLKSRRVVGKVIIKIKQ</sequence>
<dbReference type="SUPFAM" id="SSF50129">
    <property type="entry name" value="GroES-like"/>
    <property type="match status" value="1"/>
</dbReference>
<dbReference type="Proteomes" id="UP000008983">
    <property type="component" value="Unassembled WGS sequence"/>
</dbReference>
<evidence type="ECO:0000313" key="2">
    <source>
        <dbReference type="EMBL" id="EGR28808.1"/>
    </source>
</evidence>
<dbReference type="Gene3D" id="3.90.180.10">
    <property type="entry name" value="Medium-chain alcohol dehydrogenases, catalytic domain"/>
    <property type="match status" value="1"/>
</dbReference>
<dbReference type="Pfam" id="PF08240">
    <property type="entry name" value="ADH_N"/>
    <property type="match status" value="1"/>
</dbReference>
<dbReference type="OMA" id="THIKAWI"/>
<evidence type="ECO:0000313" key="3">
    <source>
        <dbReference type="Proteomes" id="UP000008983"/>
    </source>
</evidence>
<dbReference type="AlphaFoldDB" id="G0R141"/>
<evidence type="ECO:0000259" key="1">
    <source>
        <dbReference type="SMART" id="SM00829"/>
    </source>
</evidence>
<dbReference type="RefSeq" id="XP_004030044.1">
    <property type="nucleotide sequence ID" value="XM_004029996.1"/>
</dbReference>
<dbReference type="eggNOG" id="KOG1198">
    <property type="taxonomic scope" value="Eukaryota"/>
</dbReference>
<reference evidence="2 3" key="1">
    <citation type="submission" date="2011-07" db="EMBL/GenBank/DDBJ databases">
        <authorList>
            <person name="Coyne R."/>
            <person name="Brami D."/>
            <person name="Johnson J."/>
            <person name="Hostetler J."/>
            <person name="Hannick L."/>
            <person name="Clark T."/>
            <person name="Cassidy-Hanley D."/>
            <person name="Inman J."/>
        </authorList>
    </citation>
    <scope>NUCLEOTIDE SEQUENCE [LARGE SCALE GENOMIC DNA]</scope>
    <source>
        <strain evidence="2 3">G5</strain>
    </source>
</reference>
<dbReference type="OrthoDB" id="9930022at2759"/>
<dbReference type="InterPro" id="IPR050700">
    <property type="entry name" value="YIM1/Zinc_Alcohol_DH_Fams"/>
</dbReference>
<dbReference type="CDD" id="cd08267">
    <property type="entry name" value="MDR1"/>
    <property type="match status" value="1"/>
</dbReference>
<dbReference type="InParanoid" id="G0R141"/>
<dbReference type="SMART" id="SM00829">
    <property type="entry name" value="PKS_ER"/>
    <property type="match status" value="1"/>
</dbReference>
<keyword evidence="3" id="KW-1185">Reference proteome</keyword>
<gene>
    <name evidence="2" type="ORF">IMG5_168440</name>
</gene>
<proteinExistence type="predicted"/>
<dbReference type="Gene3D" id="3.40.50.720">
    <property type="entry name" value="NAD(P)-binding Rossmann-like Domain"/>
    <property type="match status" value="1"/>
</dbReference>